<dbReference type="RefSeq" id="WP_006958992.1">
    <property type="nucleotide sequence ID" value="NZ_CAVK010000140.1"/>
</dbReference>
<reference evidence="4" key="2">
    <citation type="submission" date="2013-04" db="EMBL/GenBank/DDBJ databases">
        <title>Bisphenol A degrading Sphingobium sp. strain BiD32.</title>
        <authorList>
            <person name="Nielsen J.L."/>
            <person name="Zhou N.A."/>
            <person name="Kjeldal H."/>
        </authorList>
    </citation>
    <scope>NUCLEOTIDE SEQUENCE [LARGE SCALE GENOMIC DNA]</scope>
    <source>
        <strain evidence="4">BiD32</strain>
    </source>
</reference>
<dbReference type="AlphaFoldDB" id="N1MNY7"/>
<accession>N1MNY7</accession>
<evidence type="ECO:0000256" key="1">
    <source>
        <dbReference type="SAM" id="MobiDB-lite"/>
    </source>
</evidence>
<organism evidence="3 4">
    <name type="scientific">Sphingobium indicum BiD32</name>
    <dbReference type="NCBI Taxonomy" id="1301087"/>
    <lineage>
        <taxon>Bacteria</taxon>
        <taxon>Pseudomonadati</taxon>
        <taxon>Pseudomonadota</taxon>
        <taxon>Alphaproteobacteria</taxon>
        <taxon>Sphingomonadales</taxon>
        <taxon>Sphingomonadaceae</taxon>
        <taxon>Sphingobium</taxon>
    </lineage>
</organism>
<name>N1MNY7_9SPHN</name>
<dbReference type="SUPFAM" id="SSF51126">
    <property type="entry name" value="Pectin lyase-like"/>
    <property type="match status" value="1"/>
</dbReference>
<proteinExistence type="predicted"/>
<dbReference type="InterPro" id="IPR011050">
    <property type="entry name" value="Pectin_lyase_fold/virulence"/>
</dbReference>
<feature type="region of interest" description="Disordered" evidence="1">
    <location>
        <begin position="387"/>
        <end position="411"/>
    </location>
</feature>
<dbReference type="InterPro" id="IPR039448">
    <property type="entry name" value="Beta_helix"/>
</dbReference>
<dbReference type="EMBL" id="CAVK010000140">
    <property type="protein sequence ID" value="CCW18449.1"/>
    <property type="molecule type" value="Genomic_DNA"/>
</dbReference>
<protein>
    <recommendedName>
        <fullName evidence="2">Right handed beta helix domain-containing protein</fullName>
    </recommendedName>
</protein>
<evidence type="ECO:0000313" key="4">
    <source>
        <dbReference type="Proteomes" id="UP000013201"/>
    </source>
</evidence>
<dbReference type="InterPro" id="IPR006626">
    <property type="entry name" value="PbH1"/>
</dbReference>
<evidence type="ECO:0000313" key="3">
    <source>
        <dbReference type="EMBL" id="CCW18449.1"/>
    </source>
</evidence>
<gene>
    <name evidence="3" type="ORF">EBBID32_28020</name>
</gene>
<feature type="domain" description="Right handed beta helix" evidence="2">
    <location>
        <begin position="189"/>
        <end position="349"/>
    </location>
</feature>
<dbReference type="OrthoDB" id="7297981at2"/>
<dbReference type="SMART" id="SM00710">
    <property type="entry name" value="PbH1"/>
    <property type="match status" value="8"/>
</dbReference>
<dbReference type="Pfam" id="PF13229">
    <property type="entry name" value="Beta_helix"/>
    <property type="match status" value="1"/>
</dbReference>
<dbReference type="InterPro" id="IPR012334">
    <property type="entry name" value="Pectin_lyas_fold"/>
</dbReference>
<evidence type="ECO:0000259" key="2">
    <source>
        <dbReference type="Pfam" id="PF13229"/>
    </source>
</evidence>
<dbReference type="Proteomes" id="UP000013201">
    <property type="component" value="Unassembled WGS sequence"/>
</dbReference>
<comment type="caution">
    <text evidence="3">The sequence shown here is derived from an EMBL/GenBank/DDBJ whole genome shotgun (WGS) entry which is preliminary data.</text>
</comment>
<dbReference type="Gene3D" id="2.160.20.10">
    <property type="entry name" value="Single-stranded right-handed beta-helix, Pectin lyase-like"/>
    <property type="match status" value="1"/>
</dbReference>
<sequence length="411" mass="43095">MNHFAIAGIVLTAVTGLYVASANDPNVLGERALATQQDIAALRMDADVLPALPPAALDAAVFAKAKPLRFVWVSADAPAEAGDGSRDRPFARIGDAVMIARPGTAIMVKAGTYHENILFPKKVSGTPDAPIWLVSADGPQAARIVAPREGKWAAIGGGGTENVLVQGFHVTGGHNGIQFSQNGYDYQDTVNNIAVYGNVIDNPMEDGVKINGGTNVVVADNSITNCYDEGIDLLGITNGRISHNSVSKVESRTGAISVKGGSDQILIDANRISDILSDGVLVGGWTSPRMAPRPGHEGYEVRNVRVTGNVVQGVGKRAVNIMAAQRAEISGNYLDVSQGYGAVIELGRNHPRAAVALYSSDIAISDNQFSREAGKLRSMQGTGAIRFLNNRSGGRPSISAGPRPRALPFPG</sequence>
<reference evidence="3 4" key="1">
    <citation type="submission" date="2013-03" db="EMBL/GenBank/DDBJ databases">
        <authorList>
            <person name="Le V."/>
        </authorList>
    </citation>
    <scope>NUCLEOTIDE SEQUENCE [LARGE SCALE GENOMIC DNA]</scope>
    <source>
        <strain evidence="3 4">BiD32</strain>
    </source>
</reference>
<keyword evidence="4" id="KW-1185">Reference proteome</keyword>